<evidence type="ECO:0000313" key="1">
    <source>
        <dbReference type="EMBL" id="ELR60312.1"/>
    </source>
</evidence>
<dbReference type="EMBL" id="JH880613">
    <property type="protein sequence ID" value="ELR60312.1"/>
    <property type="molecule type" value="Genomic_DNA"/>
</dbReference>
<gene>
    <name evidence="1" type="ORF">M91_15628</name>
</gene>
<evidence type="ECO:0000313" key="2">
    <source>
        <dbReference type="Proteomes" id="UP000011080"/>
    </source>
</evidence>
<name>L8IYS0_9CETA</name>
<proteinExistence type="predicted"/>
<accession>L8IYS0</accession>
<feature type="non-terminal residue" evidence="1">
    <location>
        <position position="1"/>
    </location>
</feature>
<protein>
    <submittedName>
        <fullName evidence="1">Uncharacterized protein</fullName>
    </submittedName>
</protein>
<organism evidence="1 2">
    <name type="scientific">Bos mutus</name>
    <name type="common">wild yak</name>
    <dbReference type="NCBI Taxonomy" id="72004"/>
    <lineage>
        <taxon>Eukaryota</taxon>
        <taxon>Metazoa</taxon>
        <taxon>Chordata</taxon>
        <taxon>Craniata</taxon>
        <taxon>Vertebrata</taxon>
        <taxon>Euteleostomi</taxon>
        <taxon>Mammalia</taxon>
        <taxon>Eutheria</taxon>
        <taxon>Laurasiatheria</taxon>
        <taxon>Artiodactyla</taxon>
        <taxon>Ruminantia</taxon>
        <taxon>Pecora</taxon>
        <taxon>Bovidae</taxon>
        <taxon>Bovinae</taxon>
        <taxon>Bos</taxon>
    </lineage>
</organism>
<reference evidence="1 2" key="1">
    <citation type="journal article" date="2012" name="Nat. Genet.">
        <title>The yak genome and adaptation to life at high altitude.</title>
        <authorList>
            <person name="Qiu Q."/>
            <person name="Zhang G."/>
            <person name="Ma T."/>
            <person name="Qian W."/>
            <person name="Wang J."/>
            <person name="Ye Z."/>
            <person name="Cao C."/>
            <person name="Hu Q."/>
            <person name="Kim J."/>
            <person name="Larkin D.M."/>
            <person name="Auvil L."/>
            <person name="Capitanu B."/>
            <person name="Ma J."/>
            <person name="Lewin H.A."/>
            <person name="Qian X."/>
            <person name="Lang Y."/>
            <person name="Zhou R."/>
            <person name="Wang L."/>
            <person name="Wang K."/>
            <person name="Xia J."/>
            <person name="Liao S."/>
            <person name="Pan S."/>
            <person name="Lu X."/>
            <person name="Hou H."/>
            <person name="Wang Y."/>
            <person name="Zang X."/>
            <person name="Yin Y."/>
            <person name="Ma H."/>
            <person name="Zhang J."/>
            <person name="Wang Z."/>
            <person name="Zhang Y."/>
            <person name="Zhang D."/>
            <person name="Yonezawa T."/>
            <person name="Hasegawa M."/>
            <person name="Zhong Y."/>
            <person name="Liu W."/>
            <person name="Zhang Y."/>
            <person name="Huang Z."/>
            <person name="Zhang S."/>
            <person name="Long R."/>
            <person name="Yang H."/>
            <person name="Wang J."/>
            <person name="Lenstra J.A."/>
            <person name="Cooper D.N."/>
            <person name="Wu Y."/>
            <person name="Wang J."/>
            <person name="Shi P."/>
            <person name="Wang J."/>
            <person name="Liu J."/>
        </authorList>
    </citation>
    <scope>NUCLEOTIDE SEQUENCE [LARGE SCALE GENOMIC DNA]</scope>
    <source>
        <strain evidence="2">yakQH1</strain>
    </source>
</reference>
<sequence length="88" mass="9985">NPSLLRESYFRSRSSGEKRQLDVPSFLFLQNSHSHDVSLKDLLVVATPARLDPRPGRSHTGALKDLCMQDQEAYSHYLISGQRGCERN</sequence>
<dbReference type="Proteomes" id="UP000011080">
    <property type="component" value="Unassembled WGS sequence"/>
</dbReference>
<dbReference type="AlphaFoldDB" id="L8IYS0"/>